<protein>
    <recommendedName>
        <fullName evidence="3">MoaF-like domain-containing protein</fullName>
    </recommendedName>
</protein>
<dbReference type="OrthoDB" id="8794267at2"/>
<evidence type="ECO:0000313" key="5">
    <source>
        <dbReference type="Proteomes" id="UP000419138"/>
    </source>
</evidence>
<evidence type="ECO:0000256" key="2">
    <source>
        <dbReference type="SAM" id="SignalP"/>
    </source>
</evidence>
<name>A0A646KIM3_STRJU</name>
<keyword evidence="5" id="KW-1185">Reference proteome</keyword>
<dbReference type="AlphaFoldDB" id="A0A646KIM3"/>
<dbReference type="Pfam" id="PF22036">
    <property type="entry name" value="MoaF_like"/>
    <property type="match status" value="1"/>
</dbReference>
<comment type="caution">
    <text evidence="4">The sequence shown here is derived from an EMBL/GenBank/DDBJ whole genome shotgun (WGS) entry which is preliminary data.</text>
</comment>
<evidence type="ECO:0000313" key="4">
    <source>
        <dbReference type="EMBL" id="MQT02115.1"/>
    </source>
</evidence>
<feature type="chain" id="PRO_5038996899" description="MoaF-like domain-containing protein" evidence="2">
    <location>
        <begin position="25"/>
        <end position="158"/>
    </location>
</feature>
<dbReference type="RefSeq" id="WP_153523791.1">
    <property type="nucleotide sequence ID" value="NZ_JBEPDZ010000007.1"/>
</dbReference>
<organism evidence="4 5">
    <name type="scientific">Streptomyces jumonjinensis</name>
    <dbReference type="NCBI Taxonomy" id="1945"/>
    <lineage>
        <taxon>Bacteria</taxon>
        <taxon>Bacillati</taxon>
        <taxon>Actinomycetota</taxon>
        <taxon>Actinomycetes</taxon>
        <taxon>Kitasatosporales</taxon>
        <taxon>Streptomycetaceae</taxon>
        <taxon>Streptomyces</taxon>
    </lineage>
</organism>
<feature type="region of interest" description="Disordered" evidence="1">
    <location>
        <begin position="25"/>
        <end position="46"/>
    </location>
</feature>
<dbReference type="InterPro" id="IPR053892">
    <property type="entry name" value="MoaF-like"/>
</dbReference>
<gene>
    <name evidence="4" type="ORF">FF041_18460</name>
</gene>
<dbReference type="Proteomes" id="UP000419138">
    <property type="component" value="Unassembled WGS sequence"/>
</dbReference>
<sequence>MRAFRLACVALPFTLAMLTTTAPAVQADPSPAPRQGVKCEKHGQGDPATTVPAIGQTWALNYGDNTPFGPGPFAGTIAFHSATEATLVVTAGTNAGLTQEITFKTTRLRECLYSLTWHEPITGSYVTQAQDYTLHRVHSSIVLGTQFIQISGTFLRVE</sequence>
<reference evidence="4 5" key="1">
    <citation type="submission" date="2019-05" db="EMBL/GenBank/DDBJ databases">
        <title>Comparative genomics and metabolomics analyses of clavulanic acid producing Streptomyces species provides insight into specialized metabolism and evolution of beta-lactam biosynthetic gene clusters.</title>
        <authorList>
            <person name="Moore M.A."/>
            <person name="Cruz-Morales P."/>
            <person name="Barona Gomez F."/>
            <person name="Kapil T."/>
        </authorList>
    </citation>
    <scope>NUCLEOTIDE SEQUENCE [LARGE SCALE GENOMIC DNA]</scope>
    <source>
        <strain evidence="4 5">NRRL 5741</strain>
    </source>
</reference>
<feature type="domain" description="MoaF-like" evidence="3">
    <location>
        <begin position="73"/>
        <end position="154"/>
    </location>
</feature>
<accession>A0A646KIM3</accession>
<keyword evidence="2" id="KW-0732">Signal</keyword>
<evidence type="ECO:0000256" key="1">
    <source>
        <dbReference type="SAM" id="MobiDB-lite"/>
    </source>
</evidence>
<proteinExistence type="predicted"/>
<dbReference type="EMBL" id="VCLA01000145">
    <property type="protein sequence ID" value="MQT02115.1"/>
    <property type="molecule type" value="Genomic_DNA"/>
</dbReference>
<evidence type="ECO:0000259" key="3">
    <source>
        <dbReference type="Pfam" id="PF22036"/>
    </source>
</evidence>
<feature type="signal peptide" evidence="2">
    <location>
        <begin position="1"/>
        <end position="24"/>
    </location>
</feature>